<accession>A0AAD5A3H5</accession>
<dbReference type="PROSITE" id="PS51717">
    <property type="entry name" value="G_VLIG"/>
    <property type="match status" value="1"/>
</dbReference>
<dbReference type="PANTHER" id="PTHR22796:SF6">
    <property type="entry name" value="INTERFERON-INDUCED VERY LARGE GTPASE 1-RELATED"/>
    <property type="match status" value="1"/>
</dbReference>
<dbReference type="GO" id="GO:0005525">
    <property type="term" value="F:GTP binding"/>
    <property type="evidence" value="ECO:0007669"/>
    <property type="project" value="UniProtKB-KW"/>
</dbReference>
<dbReference type="Pfam" id="PF25683">
    <property type="entry name" value="URGCP_GTPase"/>
    <property type="match status" value="1"/>
</dbReference>
<feature type="region of interest" description="Disordered" evidence="9">
    <location>
        <begin position="1"/>
        <end position="48"/>
    </location>
</feature>
<keyword evidence="12" id="KW-1185">Reference proteome</keyword>
<dbReference type="GO" id="GO:0005634">
    <property type="term" value="C:nucleus"/>
    <property type="evidence" value="ECO:0007669"/>
    <property type="project" value="UniProtKB-SubCell"/>
</dbReference>
<evidence type="ECO:0000256" key="3">
    <source>
        <dbReference type="ARBA" id="ARBA00006828"/>
    </source>
</evidence>
<name>A0AAD5A3H5_SILAS</name>
<feature type="region of interest" description="Disordered" evidence="9">
    <location>
        <begin position="121"/>
        <end position="153"/>
    </location>
</feature>
<keyword evidence="6" id="KW-0547">Nucleotide-binding</keyword>
<evidence type="ECO:0000259" key="10">
    <source>
        <dbReference type="PROSITE" id="PS51717"/>
    </source>
</evidence>
<protein>
    <submittedName>
        <fullName evidence="11">Up-regulator of cell proliferation isoform X2</fullName>
    </submittedName>
</protein>
<evidence type="ECO:0000256" key="1">
    <source>
        <dbReference type="ARBA" id="ARBA00004123"/>
    </source>
</evidence>
<dbReference type="PANTHER" id="PTHR22796">
    <property type="entry name" value="URG4-RELATED"/>
    <property type="match status" value="1"/>
</dbReference>
<dbReference type="InterPro" id="IPR030383">
    <property type="entry name" value="G_VLIG_dom"/>
</dbReference>
<dbReference type="InterPro" id="IPR006703">
    <property type="entry name" value="G_AIG1"/>
</dbReference>
<feature type="compositionally biased region" description="Basic and acidic residues" evidence="9">
    <location>
        <begin position="338"/>
        <end position="353"/>
    </location>
</feature>
<feature type="compositionally biased region" description="Basic and acidic residues" evidence="9">
    <location>
        <begin position="567"/>
        <end position="577"/>
    </location>
</feature>
<comment type="caution">
    <text evidence="11">The sequence shown here is derived from an EMBL/GenBank/DDBJ whole genome shotgun (WGS) entry which is preliminary data.</text>
</comment>
<dbReference type="InterPro" id="IPR058641">
    <property type="entry name" value="GVIN1_dom"/>
</dbReference>
<keyword evidence="7" id="KW-0342">GTP-binding</keyword>
<dbReference type="Pfam" id="PF25496">
    <property type="entry name" value="URGCP"/>
    <property type="match status" value="1"/>
</dbReference>
<evidence type="ECO:0000256" key="4">
    <source>
        <dbReference type="ARBA" id="ARBA00008535"/>
    </source>
</evidence>
<dbReference type="Proteomes" id="UP001205998">
    <property type="component" value="Unassembled WGS sequence"/>
</dbReference>
<evidence type="ECO:0000313" key="12">
    <source>
        <dbReference type="Proteomes" id="UP001205998"/>
    </source>
</evidence>
<feature type="region of interest" description="Disordered" evidence="9">
    <location>
        <begin position="67"/>
        <end position="104"/>
    </location>
</feature>
<dbReference type="SUPFAM" id="SSF52540">
    <property type="entry name" value="P-loop containing nucleoside triphosphate hydrolases"/>
    <property type="match status" value="2"/>
</dbReference>
<evidence type="ECO:0000256" key="7">
    <source>
        <dbReference type="ARBA" id="ARBA00023134"/>
    </source>
</evidence>
<dbReference type="InterPro" id="IPR027417">
    <property type="entry name" value="P-loop_NTPase"/>
</dbReference>
<comment type="similarity">
    <text evidence="4">Belongs to the TRAFAC class TrmE-Era-EngA-EngB-Septin-like GTPase superfamily. AIG1/Toc34/Toc159-like paraseptin GTPase family. IAN subfamily.</text>
</comment>
<gene>
    <name evidence="11" type="ORF">C0J50_6588</name>
</gene>
<evidence type="ECO:0000256" key="2">
    <source>
        <dbReference type="ARBA" id="ARBA00004496"/>
    </source>
</evidence>
<evidence type="ECO:0000313" key="11">
    <source>
        <dbReference type="EMBL" id="KAI5608694.1"/>
    </source>
</evidence>
<sequence length="2213" mass="254256">MRSTPPSKKQAIRPTHHSPFTRGEDDPQAVQPPFWPRESPGALGPPRVNRVATLSHRAISLCLDVPGRGCRRAAPSEQRGTTTETPPRSPEPASNFPYPQRYQVRPGGDAMALRRKLASSPIAGQPGMPATHSSCGSNPQPDPPRSATHQSQAAPLSEVRIVLLGENVPLTNAVGNFILSRSAFETEVPSSVKQYSEKANGHVEGRIITIITTPHLYNPQLSQEELTQRVKECISLADPGPHVFLLVLQSETVTREKHDRVRSILETFSPLSRKRSLVITTGEDQGFLSECEVRHHRIQNISTFDKHEVLQLLKKIDAVVKETGGSRLHEKKHPGTQRRHEDQLTKNTAKTDGDTVRGKLEEYEESDLRIILLGNSRSDTSSVGNSILARSAFEAEHPLHSVGFQYERVTGPVMGRNITIINAPNLFYQTLSQDQLTQCIKQCISLSAPGPHVIMLVVQLQNFSVADKSRLDLIFSSLSEETYKYTIVVSTKNPEHCSNADKEIIQNLIAECHNRHFEFSKCSQASFVEMIEEMVEVNKGSLKCETYADVDSAEDQKLSEKIGGQPEYRRHSTDLPQEKTATQRSEEVAETGREYMMESGEDSLKYEKKKKLEMEKTEQLFLRLDLEEKQKVKMKISDILQITSHSLNWKESCTEKELVETFLQRLLMMDYSARYISTEEDVAIVDYVDLSTGGDEGFGLFDNLFTKKAESFNEEDHKSPVHPMDVQMAVLHCSDLFLKQKIVTKLAQCQYALPLLVPNPFTREIQFPLWTFRQIRKSWKTSKSGEEITKTWAISEAETPMVAFFRFGSASSSKSQIMNSLITEKHDTFFHRHCTNSSKNRLLMDGVVEIAWYCPSGKETDVFSECIAFCNLHGDAQTNQEQLKILTEMSSVNVVLLGDENKITNKHLLEDLLKGHKSLICLLSDDESSVTRFNDGKYKVGLKDRTQSDIYKNLRMIIKDCFSKSPGMFKLEYFETKVSINDEDFPACKKSKEAAVMVMTHLEGNDLSKLKEEHLPCQGKLWHHWCKMNKDLHQLYGNNLEKQKSAKQTQMMKIREEQHKYVLSGLMEQFISVLNSQSDINERLFFLKWVGILLDKRTSDCLSGLHHKYNKKWTEVLDLKNKHDKSDKMKVKQTELEELSVKLNAATFGLEHLFREMGQIYESFISVQTQKKGYKEETLNSLPRLAAELMKSGHPMELMDGDAGHVPLMWVSAVLDELVKILGDQRVFVLSVLGIQSSGKSTMLNAMFGLQFAVSAGRCTRGAFMQLVRVSEEMKEELKFDYILIVDTEGLRALELAGTSTRHHDNELATFVVGLGNLTLINIFGENPAEMQDILQIVVQAFLRMKKVRLNPSCLFVHQNVGDVSAGEKNMEGRRRLQEKLDEMAKLAAKEEESEAECFSDVIEFNVKEDVYYFAQLWEGSPPMAPPNPSYSRNVQNLKKAIFRKATKSPGLKLSQLKSRITDLWNALINENFVFSFKNTLEITVYRKLETEFGKWTWTLRSAMLDTEEKLYNRIENEKLKRIEEKDLYSYMKKTKEEVDKSVKSYFEEDKDKEILVQWRARCETKITQLYEDLLEDTKKKLNEVIQQQQARDAFESKRKEYSEKLFSLSKDLALKLKSTTTNEQDLKEEFDQLWDKWVTELTQDTPSGKATEFWEDAEQILSEGNEKAFVFDRRNQEDFKNIDKMGNYSSYIILKKQEELFAESQQTTEKKSKEQHKHQSGLWSGLFSFFKFPNSNQSKSQSEIGLHSEHHNIVRELTRNVIQETETLIYDICSKITRLGYNDGYIQEITDHVRKRVEEHHSKNQRIMLKKEFTLDLCLHVCEVASHRFTECHKKFMNANDPRIYLSKQKPQYYSVFQNYCRGATATKVFGELICSSQKDPILQAASNKTALDLATKIRSDMPEFNGNRSNLEKHILKCLAEEENFKKYKLYILSPRKHFRNFITEKVNKYITKNTTTVLNLFKGSLHHKLQSVINAVNIATEELKKSRGDADTWLRSFSSALKDEVTFKEITFTDLKDVTDIDFLHQVVSEGLTEMKSELDNSFSSAKHINMEKFRKKPDEILIDHLCQCCWVQCPFCKAICTNTMKDHDGDHSVPFHRVDGITGWYFRNTTNLTCDFCTTLVQSDKRFYPRHDSEELIPYKSYKTAGGVYKTWSMTPDNSQLPYWKWFVCRFQKNLEKHYGKTFEGYGEIPSEWRRFTKEHAIKSLDELI</sequence>
<feature type="region of interest" description="Disordered" evidence="9">
    <location>
        <begin position="324"/>
        <end position="353"/>
    </location>
</feature>
<comment type="subcellular location">
    <subcellularLocation>
        <location evidence="2">Cytoplasm</location>
    </subcellularLocation>
    <subcellularLocation>
        <location evidence="1">Nucleus</location>
    </subcellularLocation>
</comment>
<keyword evidence="5" id="KW-0963">Cytoplasm</keyword>
<proteinExistence type="inferred from homology"/>
<evidence type="ECO:0000256" key="8">
    <source>
        <dbReference type="ARBA" id="ARBA00023242"/>
    </source>
</evidence>
<dbReference type="EMBL" id="MU581521">
    <property type="protein sequence ID" value="KAI5608694.1"/>
    <property type="molecule type" value="Genomic_DNA"/>
</dbReference>
<evidence type="ECO:0000256" key="5">
    <source>
        <dbReference type="ARBA" id="ARBA00022490"/>
    </source>
</evidence>
<evidence type="ECO:0000256" key="9">
    <source>
        <dbReference type="SAM" id="MobiDB-lite"/>
    </source>
</evidence>
<dbReference type="GO" id="GO:0005737">
    <property type="term" value="C:cytoplasm"/>
    <property type="evidence" value="ECO:0007669"/>
    <property type="project" value="UniProtKB-SubCell"/>
</dbReference>
<dbReference type="Pfam" id="PF25974">
    <property type="entry name" value="URGCP_9th"/>
    <property type="match status" value="1"/>
</dbReference>
<reference evidence="11" key="1">
    <citation type="submission" date="2018-07" db="EMBL/GenBank/DDBJ databases">
        <title>Comparative genomics of catfishes provides insights into carnivory and benthic adaptation.</title>
        <authorList>
            <person name="Zhang Y."/>
            <person name="Wang D."/>
            <person name="Peng Z."/>
            <person name="Zheng S."/>
            <person name="Shao F."/>
            <person name="Tao W."/>
        </authorList>
    </citation>
    <scope>NUCLEOTIDE SEQUENCE</scope>
    <source>
        <strain evidence="11">Chongqing</strain>
    </source>
</reference>
<dbReference type="InterPro" id="IPR057365">
    <property type="entry name" value="URGCP"/>
</dbReference>
<feature type="region of interest" description="Disordered" evidence="9">
    <location>
        <begin position="555"/>
        <end position="584"/>
    </location>
</feature>
<comment type="similarity">
    <text evidence="3">Belongs to the TRAFAC class dynamin-like GTPase superfamily. Very large inducible GTPase (VLIG) family.</text>
</comment>
<organism evidence="11 12">
    <name type="scientific">Silurus asotus</name>
    <name type="common">Amur catfish</name>
    <name type="synonym">Parasilurus asotus</name>
    <dbReference type="NCBI Taxonomy" id="30991"/>
    <lineage>
        <taxon>Eukaryota</taxon>
        <taxon>Metazoa</taxon>
        <taxon>Chordata</taxon>
        <taxon>Craniata</taxon>
        <taxon>Vertebrata</taxon>
        <taxon>Euteleostomi</taxon>
        <taxon>Actinopterygii</taxon>
        <taxon>Neopterygii</taxon>
        <taxon>Teleostei</taxon>
        <taxon>Ostariophysi</taxon>
        <taxon>Siluriformes</taxon>
        <taxon>Siluridae</taxon>
        <taxon>Silurus</taxon>
    </lineage>
</organism>
<feature type="domain" description="VLIG-type G" evidence="10">
    <location>
        <begin position="1224"/>
        <end position="1465"/>
    </location>
</feature>
<dbReference type="Pfam" id="PF04548">
    <property type="entry name" value="AIG1"/>
    <property type="match status" value="2"/>
</dbReference>
<dbReference type="Gene3D" id="3.40.50.300">
    <property type="entry name" value="P-loop containing nucleotide triphosphate hydrolases"/>
    <property type="match status" value="3"/>
</dbReference>
<evidence type="ECO:0000256" key="6">
    <source>
        <dbReference type="ARBA" id="ARBA00022741"/>
    </source>
</evidence>
<keyword evidence="8" id="KW-0539">Nucleus</keyword>